<comment type="cofactor">
    <cofactor evidence="1">
        <name>a divalent metal cation</name>
        <dbReference type="ChEBI" id="CHEBI:60240"/>
    </cofactor>
</comment>
<keyword evidence="2" id="KW-0378">Hydrolase</keyword>
<dbReference type="VEuPathDB" id="FungiDB:H310_14406"/>
<accession>A0A418B3B8</accession>
<protein>
    <recommendedName>
        <fullName evidence="5">Maf-like protein</fullName>
    </recommendedName>
</protein>
<evidence type="ECO:0000256" key="2">
    <source>
        <dbReference type="ARBA" id="ARBA00022801"/>
    </source>
</evidence>
<dbReference type="Gene3D" id="3.90.950.10">
    <property type="match status" value="1"/>
</dbReference>
<evidence type="ECO:0008006" key="5">
    <source>
        <dbReference type="Google" id="ProtNLM"/>
    </source>
</evidence>
<evidence type="ECO:0000256" key="1">
    <source>
        <dbReference type="ARBA" id="ARBA00001968"/>
    </source>
</evidence>
<dbReference type="PANTHER" id="PTHR43213:SF5">
    <property type="entry name" value="BIFUNCTIONAL DTTP_UTP PYROPHOSPHATASE_METHYLTRANSFERASE PROTEIN-RELATED"/>
    <property type="match status" value="1"/>
</dbReference>
<dbReference type="AlphaFoldDB" id="A0A418B3B8"/>
<gene>
    <name evidence="3" type="ORF">DYB32_002466</name>
</gene>
<dbReference type="SUPFAM" id="SSF52972">
    <property type="entry name" value="ITPase-like"/>
    <property type="match status" value="1"/>
</dbReference>
<dbReference type="GO" id="GO:0047429">
    <property type="term" value="F:nucleoside triphosphate diphosphatase activity"/>
    <property type="evidence" value="ECO:0007669"/>
    <property type="project" value="InterPro"/>
</dbReference>
<dbReference type="InterPro" id="IPR029001">
    <property type="entry name" value="ITPase-like_fam"/>
</dbReference>
<evidence type="ECO:0000313" key="3">
    <source>
        <dbReference type="EMBL" id="RHY32537.1"/>
    </source>
</evidence>
<evidence type="ECO:0000313" key="4">
    <source>
        <dbReference type="Proteomes" id="UP000285060"/>
    </source>
</evidence>
<dbReference type="Pfam" id="PF02545">
    <property type="entry name" value="Maf"/>
    <property type="match status" value="1"/>
</dbReference>
<sequence length="253" mass="28114">MFHVHGLKFKNSKLTRSRRFLTGQIPGGFQTPISSKIGGMLPPALQRLHSWRGLRFDVVPSTFEENLDKSLFPTPVRTTMTKSIDGMMNQEHYVMENAKQKAVEVFQRLNAQGTHVDLVIGCDTVVAHDGKILEKPKMHSRCSQLSLVPRTMCFLVLPCVSRPPSTSFVSVRPSRSARLTARRFEVVHAVLSAVTLLNVDVEYIATGEPMDKAGSYGLQGRAKAFVASLDGCSNNVIGFPVDRFCVEIARFLH</sequence>
<name>A0A418B3B8_9STRA</name>
<dbReference type="InterPro" id="IPR003697">
    <property type="entry name" value="Maf-like"/>
</dbReference>
<dbReference type="PANTHER" id="PTHR43213">
    <property type="entry name" value="BIFUNCTIONAL DTTP/UTP PYROPHOSPHATASE/METHYLTRANSFERASE PROTEIN-RELATED"/>
    <property type="match status" value="1"/>
</dbReference>
<keyword evidence="4" id="KW-1185">Reference proteome</keyword>
<reference evidence="3 4" key="1">
    <citation type="submission" date="2018-08" db="EMBL/GenBank/DDBJ databases">
        <title>Aphanomyces genome sequencing and annotation.</title>
        <authorList>
            <person name="Minardi D."/>
            <person name="Oidtmann B."/>
            <person name="Van Der Giezen M."/>
            <person name="Studholme D.J."/>
        </authorList>
    </citation>
    <scope>NUCLEOTIDE SEQUENCE [LARGE SCALE GENOMIC DNA]</scope>
    <source>
        <strain evidence="3 4">NJM0002</strain>
    </source>
</reference>
<organism evidence="3 4">
    <name type="scientific">Aphanomyces invadans</name>
    <dbReference type="NCBI Taxonomy" id="157072"/>
    <lineage>
        <taxon>Eukaryota</taxon>
        <taxon>Sar</taxon>
        <taxon>Stramenopiles</taxon>
        <taxon>Oomycota</taxon>
        <taxon>Saprolegniomycetes</taxon>
        <taxon>Saprolegniales</taxon>
        <taxon>Verrucalvaceae</taxon>
        <taxon>Aphanomyces</taxon>
    </lineage>
</organism>
<dbReference type="EMBL" id="QUSY01000130">
    <property type="protein sequence ID" value="RHY32537.1"/>
    <property type="molecule type" value="Genomic_DNA"/>
</dbReference>
<proteinExistence type="predicted"/>
<comment type="caution">
    <text evidence="3">The sequence shown here is derived from an EMBL/GenBank/DDBJ whole genome shotgun (WGS) entry which is preliminary data.</text>
</comment>
<dbReference type="Proteomes" id="UP000285060">
    <property type="component" value="Unassembled WGS sequence"/>
</dbReference>